<feature type="region of interest" description="Disordered" evidence="1">
    <location>
        <begin position="293"/>
        <end position="315"/>
    </location>
</feature>
<feature type="compositionally biased region" description="Basic and acidic residues" evidence="1">
    <location>
        <begin position="10"/>
        <end position="23"/>
    </location>
</feature>
<evidence type="ECO:0000313" key="3">
    <source>
        <dbReference type="Proteomes" id="UP000297910"/>
    </source>
</evidence>
<feature type="compositionally biased region" description="Basic and acidic residues" evidence="1">
    <location>
        <begin position="548"/>
        <end position="558"/>
    </location>
</feature>
<proteinExistence type="predicted"/>
<protein>
    <submittedName>
        <fullName evidence="2">Uncharacterized protein</fullName>
    </submittedName>
</protein>
<name>A0A4Z1ELF5_9HELO</name>
<evidence type="ECO:0000256" key="1">
    <source>
        <dbReference type="SAM" id="MobiDB-lite"/>
    </source>
</evidence>
<feature type="compositionally biased region" description="Polar residues" evidence="1">
    <location>
        <begin position="723"/>
        <end position="733"/>
    </location>
</feature>
<feature type="compositionally biased region" description="Basic and acidic residues" evidence="1">
    <location>
        <begin position="567"/>
        <end position="586"/>
    </location>
</feature>
<organism evidence="2 3">
    <name type="scientific">Botrytis paeoniae</name>
    <dbReference type="NCBI Taxonomy" id="278948"/>
    <lineage>
        <taxon>Eukaryota</taxon>
        <taxon>Fungi</taxon>
        <taxon>Dikarya</taxon>
        <taxon>Ascomycota</taxon>
        <taxon>Pezizomycotina</taxon>
        <taxon>Leotiomycetes</taxon>
        <taxon>Helotiales</taxon>
        <taxon>Sclerotiniaceae</taxon>
        <taxon>Botrytis</taxon>
    </lineage>
</organism>
<reference evidence="2 3" key="1">
    <citation type="submission" date="2017-12" db="EMBL/GenBank/DDBJ databases">
        <title>Comparative genomics of Botrytis spp.</title>
        <authorList>
            <person name="Valero-Jimenez C.A."/>
            <person name="Tapia P."/>
            <person name="Veloso J."/>
            <person name="Silva-Moreno E."/>
            <person name="Staats M."/>
            <person name="Valdes J.H."/>
            <person name="Van Kan J.A.L."/>
        </authorList>
    </citation>
    <scope>NUCLEOTIDE SEQUENCE [LARGE SCALE GENOMIC DNA]</scope>
    <source>
        <strain evidence="2 3">Bp0003</strain>
    </source>
</reference>
<gene>
    <name evidence="2" type="ORF">BPAE_0765g00020</name>
</gene>
<accession>A0A4Z1ELF5</accession>
<feature type="region of interest" description="Disordered" evidence="1">
    <location>
        <begin position="541"/>
        <end position="606"/>
    </location>
</feature>
<evidence type="ECO:0000313" key="2">
    <source>
        <dbReference type="EMBL" id="TGO13155.1"/>
    </source>
</evidence>
<dbReference type="EMBL" id="PQXI01000762">
    <property type="protein sequence ID" value="TGO13155.1"/>
    <property type="molecule type" value="Genomic_DNA"/>
</dbReference>
<feature type="region of interest" description="Disordered" evidence="1">
    <location>
        <begin position="221"/>
        <end position="255"/>
    </location>
</feature>
<dbReference type="Proteomes" id="UP000297910">
    <property type="component" value="Unassembled WGS sequence"/>
</dbReference>
<feature type="region of interest" description="Disordered" evidence="1">
    <location>
        <begin position="495"/>
        <end position="523"/>
    </location>
</feature>
<feature type="region of interest" description="Disordered" evidence="1">
    <location>
        <begin position="722"/>
        <end position="750"/>
    </location>
</feature>
<sequence length="863" mass="95206">MPRPEQIFETMKEPDGKGLDVSKRSPGSMPEPEPAPAPTRTDAELEQYSSLYDFDGATTFDADWMGQVAEESDQFNAIDSNSDPNAFPIIINDQYPIATSSASANEPSSEQNAADMPLPADIPSLENFELSQEQQDGFLNALNETNREEINLWYAGAVATQANSDGLAEQNVEGRIPQFTQQDQAILDSFGPAIADEISMKYPAQDGLNMAGFQSLQAPTAQDAALQGSEQLGGTSDTNSLEDPTSSCVQRNDNVTTQNQLDSLVEWTEKKSPSSILNFNQSDETFLSAGTIQSSPMNHDENTASNHQGATFQPPTEFRESAPVMTVQRPELRQNEAGAAQNRSEQSLLRGQGEYDERSQLTQMKSEDDWTHASPRHRYPDLSYGDFNTAQAPQPYSCLEPFGNNNLGAGIEMQRAGGDPIGIGNRVDNTNNVAYQRNGNCQCVKTSQGSRKRAGWETRPDAARPRVRMTEEEFQWLRPNEGLRDVFENQRKKAAEERLKEETEADALEKAGLPRPQPKKPKLFKGGIHIEVWEKDRLNSRRLAQGKSGRDLFSEKPNLRGKRKVRKMSESEPQPESKKPRLEESGRFQPQSGNREMSEGTINGGYGSSMATVDGFNRGISSRPCYAANLMTGQLNRGMTNSGHINNGHTNHNYGNNYGHFGNNNYISNHFTDTSFENSMTSSGMTRNGDLGSMPPSGAANPSIGQGSRPEYDGAHQARAVYSHNQPPGSFHSQSEEKATASYGRNSVPPPPYVESVQQFTNFPPQPSQRPTAPIYRIRTSGSQAIMNLANEPLTNGGNGIPSYLVAQNAEVFRMTDHVYHPNQLRRMIPDSLIDPMLQSQVQFPAPSVMGTKTREHALDNYD</sequence>
<dbReference type="AlphaFoldDB" id="A0A4Z1ELF5"/>
<feature type="region of interest" description="Disordered" evidence="1">
    <location>
        <begin position="333"/>
        <end position="374"/>
    </location>
</feature>
<feature type="compositionally biased region" description="Basic and acidic residues" evidence="1">
    <location>
        <begin position="353"/>
        <end position="371"/>
    </location>
</feature>
<comment type="caution">
    <text evidence="2">The sequence shown here is derived from an EMBL/GenBank/DDBJ whole genome shotgun (WGS) entry which is preliminary data.</text>
</comment>
<feature type="compositionally biased region" description="Polar residues" evidence="1">
    <location>
        <begin position="228"/>
        <end position="255"/>
    </location>
</feature>
<feature type="region of interest" description="Disordered" evidence="1">
    <location>
        <begin position="1"/>
        <end position="46"/>
    </location>
</feature>
<feature type="compositionally biased region" description="Polar residues" evidence="1">
    <location>
        <begin position="293"/>
        <end position="314"/>
    </location>
</feature>
<keyword evidence="3" id="KW-1185">Reference proteome</keyword>